<name>A0A7M7T3L5_STRPU</name>
<keyword evidence="7" id="KW-0391">Immunity</keyword>
<accession>A0A7M7T3L5</accession>
<dbReference type="Proteomes" id="UP000007110">
    <property type="component" value="Unassembled WGS sequence"/>
</dbReference>
<dbReference type="InterPro" id="IPR027417">
    <property type="entry name" value="P-loop_NTPase"/>
</dbReference>
<evidence type="ECO:0000256" key="1">
    <source>
        <dbReference type="ARBA" id="ARBA00004496"/>
    </source>
</evidence>
<dbReference type="OMA" id="PLMKNER"/>
<feature type="coiled-coil region" evidence="8">
    <location>
        <begin position="1538"/>
        <end position="1592"/>
    </location>
</feature>
<evidence type="ECO:0000256" key="3">
    <source>
        <dbReference type="ARBA" id="ARBA00022723"/>
    </source>
</evidence>
<keyword evidence="8" id="KW-0175">Coiled coil</keyword>
<evidence type="ECO:0000256" key="7">
    <source>
        <dbReference type="ARBA" id="ARBA00022859"/>
    </source>
</evidence>
<organism evidence="11 12">
    <name type="scientific">Strongylocentrotus purpuratus</name>
    <name type="common">Purple sea urchin</name>
    <dbReference type="NCBI Taxonomy" id="7668"/>
    <lineage>
        <taxon>Eukaryota</taxon>
        <taxon>Metazoa</taxon>
        <taxon>Echinodermata</taxon>
        <taxon>Eleutherozoa</taxon>
        <taxon>Echinozoa</taxon>
        <taxon>Echinoidea</taxon>
        <taxon>Euechinoidea</taxon>
        <taxon>Echinacea</taxon>
        <taxon>Camarodonta</taxon>
        <taxon>Echinidea</taxon>
        <taxon>Strongylocentrotidae</taxon>
        <taxon>Strongylocentrotus</taxon>
    </lineage>
</organism>
<keyword evidence="5" id="KW-0863">Zinc-finger</keyword>
<reference evidence="12" key="1">
    <citation type="submission" date="2015-02" db="EMBL/GenBank/DDBJ databases">
        <title>Genome sequencing for Strongylocentrotus purpuratus.</title>
        <authorList>
            <person name="Murali S."/>
            <person name="Liu Y."/>
            <person name="Vee V."/>
            <person name="English A."/>
            <person name="Wang M."/>
            <person name="Skinner E."/>
            <person name="Han Y."/>
            <person name="Muzny D.M."/>
            <person name="Worley K.C."/>
            <person name="Gibbs R.A."/>
        </authorList>
    </citation>
    <scope>NUCLEOTIDE SEQUENCE</scope>
</reference>
<dbReference type="GO" id="GO:0008270">
    <property type="term" value="F:zinc ion binding"/>
    <property type="evidence" value="ECO:0007669"/>
    <property type="project" value="UniProtKB-KW"/>
</dbReference>
<reference evidence="11" key="2">
    <citation type="submission" date="2021-01" db="UniProtKB">
        <authorList>
            <consortium name="EnsemblMetazoa"/>
        </authorList>
    </citation>
    <scope>IDENTIFICATION</scope>
</reference>
<dbReference type="Pfam" id="PF25396">
    <property type="entry name" value="ZNFX1"/>
    <property type="match status" value="1"/>
</dbReference>
<dbReference type="Gene3D" id="3.40.50.300">
    <property type="entry name" value="P-loop containing nucleotide triphosphate hydrolases"/>
    <property type="match status" value="3"/>
</dbReference>
<evidence type="ECO:0000256" key="4">
    <source>
        <dbReference type="ARBA" id="ARBA00022737"/>
    </source>
</evidence>
<dbReference type="EnsemblMetazoa" id="XM_030995489">
    <property type="protein sequence ID" value="XP_030851349"/>
    <property type="gene ID" value="LOC115928332"/>
</dbReference>
<feature type="compositionally biased region" description="Basic residues" evidence="9">
    <location>
        <begin position="39"/>
        <end position="54"/>
    </location>
</feature>
<dbReference type="GO" id="GO:0031380">
    <property type="term" value="C:nuclear RNA-directed RNA polymerase complex"/>
    <property type="evidence" value="ECO:0000318"/>
    <property type="project" value="GO_Central"/>
</dbReference>
<dbReference type="GO" id="GO:0003723">
    <property type="term" value="F:RNA binding"/>
    <property type="evidence" value="ECO:0000318"/>
    <property type="project" value="GO_Central"/>
</dbReference>
<dbReference type="Pfam" id="PF20173">
    <property type="entry name" value="ZnF_RZ-type"/>
    <property type="match status" value="1"/>
</dbReference>
<feature type="domain" description="RZ-type" evidence="10">
    <location>
        <begin position="1647"/>
        <end position="1719"/>
    </location>
</feature>
<sequence length="1916" mass="219534">MAGRRPTPCSVDVLDDDRGSTILSDTESVSSVSSSTTGQRKRTRKRDNRKKTQTHKNLFGPELTVRELNYLRQKESDLAITLRARKPLLEALLLKDDLGDHMMANLLDLLLSVSKIGGDDAKEVYRFLASRQFIQVHLLLIVMKCRMNTGLCSSGNALPKAISVLMAFYRFGCGDTERFQMVAAVIHDTIEYGLDIPERKSYAKGLTDVKKILNNEESGKEESAEDICNIPIFPTAGEVADPETAVLRDATAEEGPSVKNYLECHYRLLREDIVQPLRAVISKYHQVKREEGLDAAKRKCHIIDNVKLHEIITTHTSKGVTFRVQFDTSSLEYVSWETTKILSFGTMVCLTNNHFHDMIFATIAKRDPQWLKKGFVDLRLLRLEDTRLLMSGAHFYMIDSRKYVEESYEVLDAMRQIDTNVLPLVPHVVYQVAENEIFRNLRKDPDMQYDVGPLMKNERTARRSMPRTWRTPLLNKEKWPATDQLCVDEHQLAAIQAALTKQLTVITGPPGTGKTHVGLKLIQLFVLNKDRWSDITCSSHEGNDGGPLLFMCASRGTLDEYLTGVSFFQRNGIVRWAGQYTRKSLQEYQIENLREKQAVSTANEDQLSSEKLEKCKKRLSYVQDNIANLRTKMFPEEILKVVMDEKHYQRLKAGKELNSCAVILEWLLSNNSCGDDLRKLEEGIPFNLSRFTCQDGDGDAWFEQNLPFVLDSLAPHLSNQTRNFVSKQLTSRDKMTDSESKKVEDVWRLDSRDRWRVYRLWITKLETRGNQRAMAIFKEMEQICLDCQKMHDVIDESILGAASVIGMTASSAAKNRRVLQRINPRVIIIEEGADVLQSITSGIIPSACQQLIIIGDNVPKEDQFQAVRKFADVHGIHASLMQQLVDNSYSVYELKMQHRMSLNASKLSRQLFSYEYQSDQSVIDLPPITGIKHNVFLIDHNVQSSPGTYEVSFLLELFNYLLGQGFARKQISILVSFPAQQNLFGSDMRDRLLTVDNFRGGNDIVLFMSNGSERGSRPGCLLRDRRIANVLGSARRGLYIIGNFSFLSSQCTMWAGILEEARRLELVDSCLKLTCPHHPDNPITVSSVDGFQQLKEKHGCGLPCQARLDCGHGCKEPCHDHDSDQAKVVCKQPCNKTICENGHKCTRNCSEPCETKCREKMEKQLTCGHFQRLPCLLSPSHATCRDKCERLLTCGHKCTGICGNPCKKEFCVEKTTKSNWPCKHAVEVRCCDGPESCPEPCNFVLACGHPCSGTCGKCRRGRLHVVCQQPCGRTLVCGHSCESNCAAQCPPCTKQCQNRCQHSECRKFCGEACIPCKESCLWRCPHVSCAKLCGEPCNRKPCDEPCKKNLPCGHPCIGMCGERCPTKCRVCNKEEVTEILFGSEDEEDTRFVQLEDCGHVIEVEALDHYMSMTQDTNDDVTIQLKGCPKCKTPIRRNLRYGNIIKQTLGDVENVKTKMRGSEAEIESKMNELRAKSSLLRSHTAFRDRFLAERDMRKLVADLTQMKHLEKILARLNRCAFLRAIADVRAKVSTGTNVTFMLKTRMQALEMRLRELKNEVVGGEMDKFTDQQMNDLQREISRANLQAQAMTVLTRNMTMLNQNMQSRYRKAFDSVVEKETPFTSEDEVQATRLLRQLKQEMGHVVLGITDQERVQIVKAIGLSQGHWYKCPKGHVYAIGECGGAMEETKCPECGAKIGGGSHRLTGGNRVANEMDGATQAAWPTGAFGYDEYEEEEEVEQELEFDHEDIEEQFQIERQIREDQEREERERQEREQGRNRLVNEEREGRARQLTWLERMQRQEVERERQEQERLVNQERARQETQRLAREEMARVERRRRERERLVNQEREERARPEIQRYAMDERVRMERERRAREERILERQRQERMREQHDFEEQQRRLSRNYQRQEENKGCIIS</sequence>
<feature type="compositionally biased region" description="Basic and acidic residues" evidence="9">
    <location>
        <begin position="1880"/>
        <end position="1898"/>
    </location>
</feature>
<dbReference type="GO" id="GO:0005737">
    <property type="term" value="C:cytoplasm"/>
    <property type="evidence" value="ECO:0007669"/>
    <property type="project" value="UniProtKB-SubCell"/>
</dbReference>
<dbReference type="PANTHER" id="PTHR23425:SF8">
    <property type="entry name" value="NUCLEOPORIN AMO1-LIKE"/>
    <property type="match status" value="1"/>
</dbReference>
<feature type="region of interest" description="Disordered" evidence="9">
    <location>
        <begin position="1880"/>
        <end position="1916"/>
    </location>
</feature>
<evidence type="ECO:0000256" key="2">
    <source>
        <dbReference type="ARBA" id="ARBA00022490"/>
    </source>
</evidence>
<keyword evidence="2" id="KW-0963">Cytoplasm</keyword>
<evidence type="ECO:0000313" key="11">
    <source>
        <dbReference type="EnsemblMetazoa" id="XP_030851349"/>
    </source>
</evidence>
<keyword evidence="4" id="KW-0677">Repeat</keyword>
<protein>
    <recommendedName>
        <fullName evidence="10">RZ-type domain-containing protein</fullName>
    </recommendedName>
</protein>
<dbReference type="SMART" id="SM00438">
    <property type="entry name" value="ZnF_NFX"/>
    <property type="match status" value="5"/>
</dbReference>
<dbReference type="GeneID" id="115928332"/>
<dbReference type="FunFam" id="3.40.50.300:FF:006156">
    <property type="entry name" value="Uncharacterized protein"/>
    <property type="match status" value="1"/>
</dbReference>
<dbReference type="RefSeq" id="XP_030851349.1">
    <property type="nucleotide sequence ID" value="XM_030995489.1"/>
</dbReference>
<dbReference type="PANTHER" id="PTHR23425">
    <property type="entry name" value="NUCLEOPORIN AMO1-LIKE"/>
    <property type="match status" value="1"/>
</dbReference>
<feature type="compositionally biased region" description="Basic and acidic residues" evidence="9">
    <location>
        <begin position="1905"/>
        <end position="1916"/>
    </location>
</feature>
<evidence type="ECO:0000259" key="10">
    <source>
        <dbReference type="PROSITE" id="PS51981"/>
    </source>
</evidence>
<evidence type="ECO:0000313" key="12">
    <source>
        <dbReference type="Proteomes" id="UP000007110"/>
    </source>
</evidence>
<dbReference type="InterPro" id="IPR000967">
    <property type="entry name" value="Znf_NFX1"/>
</dbReference>
<dbReference type="Pfam" id="PF13086">
    <property type="entry name" value="AAA_11"/>
    <property type="match status" value="1"/>
</dbReference>
<dbReference type="GO" id="GO:0031048">
    <property type="term" value="P:regulatory ncRNA-mediated heterochromatin formation"/>
    <property type="evidence" value="ECO:0000318"/>
    <property type="project" value="GO_Central"/>
</dbReference>
<dbReference type="PROSITE" id="PS51981">
    <property type="entry name" value="ZF_RZ"/>
    <property type="match status" value="1"/>
</dbReference>
<dbReference type="OrthoDB" id="2423195at2759"/>
<feature type="region of interest" description="Disordered" evidence="9">
    <location>
        <begin position="1759"/>
        <end position="1781"/>
    </location>
</feature>
<dbReference type="SUPFAM" id="SSF52540">
    <property type="entry name" value="P-loop containing nucleoside triphosphate hydrolases"/>
    <property type="match status" value="1"/>
</dbReference>
<feature type="region of interest" description="Disordered" evidence="9">
    <location>
        <begin position="1"/>
        <end position="57"/>
    </location>
</feature>
<keyword evidence="6" id="KW-0862">Zinc</keyword>
<dbReference type="InterPro" id="IPR057373">
    <property type="entry name" value="ZNFX1"/>
</dbReference>
<keyword evidence="12" id="KW-1185">Reference proteome</keyword>
<evidence type="ECO:0000256" key="9">
    <source>
        <dbReference type="SAM" id="MobiDB-lite"/>
    </source>
</evidence>
<dbReference type="InterPro" id="IPR046439">
    <property type="entry name" value="ZF_RZ_dom"/>
</dbReference>
<dbReference type="KEGG" id="spu:115928332"/>
<dbReference type="InterPro" id="IPR041677">
    <property type="entry name" value="DNA2/NAM7_AAA_11"/>
</dbReference>
<keyword evidence="3" id="KW-0479">Metal-binding</keyword>
<evidence type="ECO:0000256" key="6">
    <source>
        <dbReference type="ARBA" id="ARBA00022833"/>
    </source>
</evidence>
<evidence type="ECO:0000256" key="8">
    <source>
        <dbReference type="SAM" id="Coils"/>
    </source>
</evidence>
<dbReference type="GO" id="GO:0002376">
    <property type="term" value="P:immune system process"/>
    <property type="evidence" value="ECO:0007669"/>
    <property type="project" value="UniProtKB-KW"/>
</dbReference>
<comment type="subcellular location">
    <subcellularLocation>
        <location evidence="1">Cytoplasm</location>
    </subcellularLocation>
</comment>
<proteinExistence type="predicted"/>
<dbReference type="GO" id="GO:0004386">
    <property type="term" value="F:helicase activity"/>
    <property type="evidence" value="ECO:0007669"/>
    <property type="project" value="InterPro"/>
</dbReference>
<dbReference type="InParanoid" id="A0A7M7T3L5"/>
<dbReference type="CDD" id="cd06008">
    <property type="entry name" value="NF-X1-zinc-finger"/>
    <property type="match status" value="1"/>
</dbReference>
<evidence type="ECO:0000256" key="5">
    <source>
        <dbReference type="ARBA" id="ARBA00022771"/>
    </source>
</evidence>